<dbReference type="OrthoDB" id="46222at2157"/>
<evidence type="ECO:0000256" key="2">
    <source>
        <dbReference type="ARBA" id="ARBA00022676"/>
    </source>
</evidence>
<dbReference type="InterPro" id="IPR001173">
    <property type="entry name" value="Glyco_trans_2-like"/>
</dbReference>
<dbReference type="GO" id="GO:0016757">
    <property type="term" value="F:glycosyltransferase activity"/>
    <property type="evidence" value="ECO:0007669"/>
    <property type="project" value="UniProtKB-KW"/>
</dbReference>
<dbReference type="RefSeq" id="WP_165396945.1">
    <property type="nucleotide sequence ID" value="NZ_SHMP01000004.1"/>
</dbReference>
<organism evidence="5 6">
    <name type="scientific">Natrinema hispanicum</name>
    <dbReference type="NCBI Taxonomy" id="392421"/>
    <lineage>
        <taxon>Archaea</taxon>
        <taxon>Methanobacteriati</taxon>
        <taxon>Methanobacteriota</taxon>
        <taxon>Stenosarchaea group</taxon>
        <taxon>Halobacteria</taxon>
        <taxon>Halobacteriales</taxon>
        <taxon>Natrialbaceae</taxon>
        <taxon>Natrinema</taxon>
    </lineage>
</organism>
<accession>A0A482YDR5</accession>
<evidence type="ECO:0000313" key="6">
    <source>
        <dbReference type="Proteomes" id="UP000291097"/>
    </source>
</evidence>
<evidence type="ECO:0000313" key="5">
    <source>
        <dbReference type="EMBL" id="RZV10939.1"/>
    </source>
</evidence>
<reference evidence="5 6" key="1">
    <citation type="submission" date="2019-02" db="EMBL/GenBank/DDBJ databases">
        <title>Genomic Encyclopedia of Archaeal and Bacterial Type Strains, Phase II (KMG-II): from individual species to whole genera.</title>
        <authorList>
            <person name="Goeker M."/>
        </authorList>
    </citation>
    <scope>NUCLEOTIDE SEQUENCE [LARGE SCALE GENOMIC DNA]</scope>
    <source>
        <strain evidence="5 6">DSM 18328</strain>
    </source>
</reference>
<keyword evidence="2" id="KW-0328">Glycosyltransferase</keyword>
<dbReference type="Proteomes" id="UP000291097">
    <property type="component" value="Unassembled WGS sequence"/>
</dbReference>
<dbReference type="PANTHER" id="PTHR43179:SF12">
    <property type="entry name" value="GALACTOFURANOSYLTRANSFERASE GLFT2"/>
    <property type="match status" value="1"/>
</dbReference>
<dbReference type="InterPro" id="IPR029044">
    <property type="entry name" value="Nucleotide-diphossugar_trans"/>
</dbReference>
<protein>
    <submittedName>
        <fullName evidence="5">GT2 family glycosyltransferase</fullName>
    </submittedName>
</protein>
<comment type="caution">
    <text evidence="5">The sequence shown here is derived from an EMBL/GenBank/DDBJ whole genome shotgun (WGS) entry which is preliminary data.</text>
</comment>
<gene>
    <name evidence="5" type="ORF">BDK88_2153</name>
</gene>
<evidence type="ECO:0000256" key="3">
    <source>
        <dbReference type="ARBA" id="ARBA00022679"/>
    </source>
</evidence>
<dbReference type="EMBL" id="SHMP01000004">
    <property type="protein sequence ID" value="RZV10939.1"/>
    <property type="molecule type" value="Genomic_DNA"/>
</dbReference>
<dbReference type="Pfam" id="PF00535">
    <property type="entry name" value="Glycos_transf_2"/>
    <property type="match status" value="1"/>
</dbReference>
<proteinExistence type="inferred from homology"/>
<comment type="similarity">
    <text evidence="1">Belongs to the glycosyltransferase 2 family.</text>
</comment>
<sequence>MNTPTLSFCLITYNRKDELRDAIDSILAQDYDDYEIIVISNSTDGTSNLFSDGGQYDRPKINYYHYDGRMGVPQARNIAHEKATGDYLVTIDDDAEFTTDDCASHIESVFEQYDEVGVLAFKVRNAYSKKVESFPGNDKDRMKDTRFETTWYVGCGHAIRASALAKTDGYPSEFEYGSEELDLSYQLLEQGYTIIYEPSIKIIHKESPEGRNGDSYYTQKMIENRIRLSVRHVPWRFAMIYLFIWTGYTLYLSRLDIPAVIRGWISALQDLPSLLRQRTPISDQTVTRLSNLPNRLYY</sequence>
<evidence type="ECO:0000256" key="1">
    <source>
        <dbReference type="ARBA" id="ARBA00006739"/>
    </source>
</evidence>
<feature type="domain" description="Glycosyltransferase 2-like" evidence="4">
    <location>
        <begin position="7"/>
        <end position="164"/>
    </location>
</feature>
<evidence type="ECO:0000259" key="4">
    <source>
        <dbReference type="Pfam" id="PF00535"/>
    </source>
</evidence>
<dbReference type="Gene3D" id="3.90.550.10">
    <property type="entry name" value="Spore Coat Polysaccharide Biosynthesis Protein SpsA, Chain A"/>
    <property type="match status" value="1"/>
</dbReference>
<dbReference type="AlphaFoldDB" id="A0A482YDR5"/>
<dbReference type="SUPFAM" id="SSF53448">
    <property type="entry name" value="Nucleotide-diphospho-sugar transferases"/>
    <property type="match status" value="1"/>
</dbReference>
<keyword evidence="3 5" id="KW-0808">Transferase</keyword>
<dbReference type="PANTHER" id="PTHR43179">
    <property type="entry name" value="RHAMNOSYLTRANSFERASE WBBL"/>
    <property type="match status" value="1"/>
</dbReference>
<name>A0A482YDR5_9EURY</name>